<dbReference type="Gene3D" id="6.10.30.10">
    <property type="match status" value="1"/>
</dbReference>
<name>A0A5K7Z1A8_9BACT</name>
<accession>A0A5K7Z1A8</accession>
<evidence type="ECO:0000313" key="3">
    <source>
        <dbReference type="EMBL" id="BBO74019.1"/>
    </source>
</evidence>
<dbReference type="InterPro" id="IPR002878">
    <property type="entry name" value="ChsH2_C"/>
</dbReference>
<dbReference type="InterPro" id="IPR012340">
    <property type="entry name" value="NA-bd_OB-fold"/>
</dbReference>
<dbReference type="InterPro" id="IPR022002">
    <property type="entry name" value="ChsH2_Znr"/>
</dbReference>
<evidence type="ECO:0008006" key="5">
    <source>
        <dbReference type="Google" id="ProtNLM"/>
    </source>
</evidence>
<dbReference type="InterPro" id="IPR052513">
    <property type="entry name" value="Thioester_dehydratase-like"/>
</dbReference>
<evidence type="ECO:0000259" key="1">
    <source>
        <dbReference type="Pfam" id="PF01796"/>
    </source>
</evidence>
<dbReference type="Pfam" id="PF01796">
    <property type="entry name" value="OB_ChsH2_C"/>
    <property type="match status" value="1"/>
</dbReference>
<proteinExistence type="predicted"/>
<dbReference type="Pfam" id="PF12172">
    <property type="entry name" value="zf-ChsH2"/>
    <property type="match status" value="1"/>
</dbReference>
<reference evidence="3 4" key="1">
    <citation type="submission" date="2019-11" db="EMBL/GenBank/DDBJ databases">
        <title>Comparative genomics of hydrocarbon-degrading Desulfosarcina strains.</title>
        <authorList>
            <person name="Watanabe M."/>
            <person name="Kojima H."/>
            <person name="Fukui M."/>
        </authorList>
    </citation>
    <scope>NUCLEOTIDE SEQUENCE [LARGE SCALE GENOMIC DNA]</scope>
    <source>
        <strain evidence="3 4">PP31</strain>
    </source>
</reference>
<keyword evidence="4" id="KW-1185">Reference proteome</keyword>
<dbReference type="EMBL" id="AP021875">
    <property type="protein sequence ID" value="BBO74019.1"/>
    <property type="molecule type" value="Genomic_DNA"/>
</dbReference>
<dbReference type="SUPFAM" id="SSF50249">
    <property type="entry name" value="Nucleic acid-binding proteins"/>
    <property type="match status" value="1"/>
</dbReference>
<sequence>MGKKEKDERFRKFGTVSFTGTTRVNDFIDHLEQGRVTGTRCDSCNRAFFPPRADCCDCRTSKMAWFDVQGAGSLLTYSTLAFGPRGFEADLPYTIALVDFTDFKIFGRIAGDLSEEALSIGMKLRVKANALADGRFNYVFYKE</sequence>
<dbReference type="AlphaFoldDB" id="A0A5K7Z1A8"/>
<feature type="domain" description="ChsH2 C-terminal OB-fold" evidence="1">
    <location>
        <begin position="65"/>
        <end position="127"/>
    </location>
</feature>
<gene>
    <name evidence="3" type="ORF">DSCW_14360</name>
</gene>
<evidence type="ECO:0000259" key="2">
    <source>
        <dbReference type="Pfam" id="PF12172"/>
    </source>
</evidence>
<dbReference type="RefSeq" id="WP_155303078.1">
    <property type="nucleotide sequence ID" value="NZ_AP021875.1"/>
</dbReference>
<protein>
    <recommendedName>
        <fullName evidence="5">DNA-binding protein</fullName>
    </recommendedName>
</protein>
<evidence type="ECO:0000313" key="4">
    <source>
        <dbReference type="Proteomes" id="UP000427769"/>
    </source>
</evidence>
<dbReference type="PANTHER" id="PTHR34075">
    <property type="entry name" value="BLR3430 PROTEIN"/>
    <property type="match status" value="1"/>
</dbReference>
<dbReference type="Proteomes" id="UP000427769">
    <property type="component" value="Chromosome"/>
</dbReference>
<organism evidence="3 4">
    <name type="scientific">Desulfosarcina widdelii</name>
    <dbReference type="NCBI Taxonomy" id="947919"/>
    <lineage>
        <taxon>Bacteria</taxon>
        <taxon>Pseudomonadati</taxon>
        <taxon>Thermodesulfobacteriota</taxon>
        <taxon>Desulfobacteria</taxon>
        <taxon>Desulfobacterales</taxon>
        <taxon>Desulfosarcinaceae</taxon>
        <taxon>Desulfosarcina</taxon>
    </lineage>
</organism>
<feature type="domain" description="ChsH2 rubredoxin-like zinc ribbon" evidence="2">
    <location>
        <begin position="30"/>
        <end position="62"/>
    </location>
</feature>
<dbReference type="PANTHER" id="PTHR34075:SF4">
    <property type="entry name" value="DUF35 DOMAIN-CONTAINING PROTEIN"/>
    <property type="match status" value="1"/>
</dbReference>
<dbReference type="KEGG" id="dwd:DSCW_14360"/>
<dbReference type="OrthoDB" id="5514845at2"/>